<dbReference type="AlphaFoldDB" id="A0AA49FMI1"/>
<evidence type="ECO:0000313" key="2">
    <source>
        <dbReference type="EMBL" id="WIM06787.1"/>
    </source>
</evidence>
<reference evidence="2" key="1">
    <citation type="journal article" date="2023" name="Nat. Microbiol.">
        <title>Enrichment and characterization of a nitric oxide-reducing microbial community in a continuous bioreactor.</title>
        <authorList>
            <person name="Garrido-Amador P."/>
            <person name="Stortenbeker N."/>
            <person name="Wessels H.J.C.T."/>
            <person name="Speth D.R."/>
            <person name="Garcia-Heredia I."/>
            <person name="Kartal B."/>
        </authorList>
    </citation>
    <scope>NUCLEOTIDE SEQUENCE</scope>
    <source>
        <strain evidence="2">MAG1</strain>
    </source>
</reference>
<feature type="domain" description="PIN" evidence="1">
    <location>
        <begin position="5"/>
        <end position="121"/>
    </location>
</feature>
<dbReference type="InterPro" id="IPR029060">
    <property type="entry name" value="PIN-like_dom_sf"/>
</dbReference>
<accession>A0AA49FMI1</accession>
<dbReference type="Pfam" id="PF01850">
    <property type="entry name" value="PIN"/>
    <property type="match status" value="1"/>
</dbReference>
<sequence>MRKIIADSGPLIALFDRSDRNRPAVKGFLRDYEGALVTTWPVLTEVGHMLGFSVDRQIDFLEWVRRGALDVADLPKGAVDAILKATRNYRNVPMDLADASLLVLAMETGVREILTFDADFDIYRLPDKSQLLNVLRT</sequence>
<organism evidence="2">
    <name type="scientific">Candidatus Nitricoxidivorans perseverans</name>
    <dbReference type="NCBI Taxonomy" id="2975601"/>
    <lineage>
        <taxon>Bacteria</taxon>
        <taxon>Pseudomonadati</taxon>
        <taxon>Pseudomonadota</taxon>
        <taxon>Betaproteobacteria</taxon>
        <taxon>Nitrosomonadales</taxon>
        <taxon>Sterolibacteriaceae</taxon>
        <taxon>Candidatus Nitricoxidivorans</taxon>
    </lineage>
</organism>
<dbReference type="KEGG" id="npv:OHM77_05850"/>
<dbReference type="SUPFAM" id="SSF88723">
    <property type="entry name" value="PIN domain-like"/>
    <property type="match status" value="1"/>
</dbReference>
<name>A0AA49FMI1_9PROT</name>
<dbReference type="Gene3D" id="3.40.50.1010">
    <property type="entry name" value="5'-nuclease"/>
    <property type="match status" value="1"/>
</dbReference>
<dbReference type="InterPro" id="IPR002716">
    <property type="entry name" value="PIN_dom"/>
</dbReference>
<protein>
    <submittedName>
        <fullName evidence="2">PIN domain-containing protein</fullName>
    </submittedName>
</protein>
<proteinExistence type="predicted"/>
<dbReference type="EMBL" id="CP107246">
    <property type="protein sequence ID" value="WIM06787.1"/>
    <property type="molecule type" value="Genomic_DNA"/>
</dbReference>
<evidence type="ECO:0000259" key="1">
    <source>
        <dbReference type="Pfam" id="PF01850"/>
    </source>
</evidence>
<gene>
    <name evidence="2" type="ORF">OHM77_05850</name>
</gene>
<dbReference type="Proteomes" id="UP001234916">
    <property type="component" value="Chromosome"/>
</dbReference>